<proteinExistence type="predicted"/>
<dbReference type="InterPro" id="IPR011059">
    <property type="entry name" value="Metal-dep_hydrolase_composite"/>
</dbReference>
<dbReference type="CDD" id="cd01300">
    <property type="entry name" value="YtcJ_like"/>
    <property type="match status" value="1"/>
</dbReference>
<dbReference type="PANTHER" id="PTHR22642">
    <property type="entry name" value="IMIDAZOLONEPROPIONASE"/>
    <property type="match status" value="1"/>
</dbReference>
<dbReference type="Gene3D" id="2.30.40.10">
    <property type="entry name" value="Urease, subunit C, domain 1"/>
    <property type="match status" value="1"/>
</dbReference>
<keyword evidence="2" id="KW-0378">Hydrolase</keyword>
<protein>
    <submittedName>
        <fullName evidence="2">Amidohydrolase</fullName>
    </submittedName>
</protein>
<reference evidence="2 3" key="1">
    <citation type="submission" date="2019-02" db="EMBL/GenBank/DDBJ databases">
        <title>Genome sequence of the sea-ice species Brumimicrobium glaciale.</title>
        <authorList>
            <person name="Bowman J.P."/>
        </authorList>
    </citation>
    <scope>NUCLEOTIDE SEQUENCE [LARGE SCALE GENOMIC DNA]</scope>
    <source>
        <strain evidence="2 3">IC156</strain>
    </source>
</reference>
<dbReference type="PANTHER" id="PTHR22642:SF2">
    <property type="entry name" value="PROTEIN LONG AFTER FAR-RED 3"/>
    <property type="match status" value="1"/>
</dbReference>
<dbReference type="GO" id="GO:0016810">
    <property type="term" value="F:hydrolase activity, acting on carbon-nitrogen (but not peptide) bonds"/>
    <property type="evidence" value="ECO:0007669"/>
    <property type="project" value="InterPro"/>
</dbReference>
<dbReference type="SUPFAM" id="SSF51556">
    <property type="entry name" value="Metallo-dependent hydrolases"/>
    <property type="match status" value="1"/>
</dbReference>
<gene>
    <name evidence="2" type="ORF">ERX46_10620</name>
</gene>
<sequence length="542" mass="61019">MKYFALLILMLVVTSCYKGKDVDLIIHNAKIHVMNDKMDIAEAMAIKDGEIVEVGPERQILNKYKAQTIINAQAKDVFPGFHDAHGHIMSLAKQKLNVDLRETQSYYEMISRLEKHQAKSNQEIIIGRGWDQSMWNEKELPNNKLLNEAFPKIPVALTRIDGHAMLVNKAMLEHIGITDTTTINGGVIKIENGKLTGILLDHALDLVNFNLPEPSKEELKKAILEIQDNLLAAGITHVHEAGLYKKDLDLFIELADENALQIYVYAMLIPSKENIAFAKENGNYKNNRLSVRSFKVIADGALGSHGACMIDPYSDDPTTNGILLKSPEEIKEIFRTAKELKYQVNTHCIGDSANRLVLNIIDTLMNDVQDHRWRIEHAQIVKPSDYKLFRSSGVLPSVQPTHATSDQRWAEHHIGKERLNNGAYAYNTLHKQSGMIIFGTDFPIEHYDPFATIHAAVQRRNTKDEPIEGFLKEEAVSLSTTLKAMTLWAAYGCFAESEVGTLEKGKLANISIFDQKVTSSPNFLPNYSWVTIVDGEIIFDMR</sequence>
<dbReference type="OrthoDB" id="9767366at2"/>
<dbReference type="PROSITE" id="PS51257">
    <property type="entry name" value="PROKAR_LIPOPROTEIN"/>
    <property type="match status" value="1"/>
</dbReference>
<dbReference type="EMBL" id="SETE01000004">
    <property type="protein sequence ID" value="RYM33386.1"/>
    <property type="molecule type" value="Genomic_DNA"/>
</dbReference>
<comment type="caution">
    <text evidence="2">The sequence shown here is derived from an EMBL/GenBank/DDBJ whole genome shotgun (WGS) entry which is preliminary data.</text>
</comment>
<dbReference type="Gene3D" id="3.10.310.70">
    <property type="match status" value="1"/>
</dbReference>
<dbReference type="Pfam" id="PF07969">
    <property type="entry name" value="Amidohydro_3"/>
    <property type="match status" value="1"/>
</dbReference>
<dbReference type="InterPro" id="IPR033932">
    <property type="entry name" value="YtcJ-like"/>
</dbReference>
<organism evidence="2 3">
    <name type="scientific">Brumimicrobium glaciale</name>
    <dbReference type="NCBI Taxonomy" id="200475"/>
    <lineage>
        <taxon>Bacteria</taxon>
        <taxon>Pseudomonadati</taxon>
        <taxon>Bacteroidota</taxon>
        <taxon>Flavobacteriia</taxon>
        <taxon>Flavobacteriales</taxon>
        <taxon>Crocinitomicaceae</taxon>
        <taxon>Brumimicrobium</taxon>
    </lineage>
</organism>
<dbReference type="InterPro" id="IPR013108">
    <property type="entry name" value="Amidohydro_3"/>
</dbReference>
<accession>A0A4V1WFJ2</accession>
<dbReference type="Proteomes" id="UP000293952">
    <property type="component" value="Unassembled WGS sequence"/>
</dbReference>
<evidence type="ECO:0000259" key="1">
    <source>
        <dbReference type="Pfam" id="PF07969"/>
    </source>
</evidence>
<dbReference type="Gene3D" id="3.20.20.140">
    <property type="entry name" value="Metal-dependent hydrolases"/>
    <property type="match status" value="1"/>
</dbReference>
<evidence type="ECO:0000313" key="3">
    <source>
        <dbReference type="Proteomes" id="UP000293952"/>
    </source>
</evidence>
<dbReference type="RefSeq" id="WP_130093846.1">
    <property type="nucleotide sequence ID" value="NZ_SETE01000004.1"/>
</dbReference>
<name>A0A4V1WFJ2_9FLAO</name>
<feature type="domain" description="Amidohydrolase 3" evidence="1">
    <location>
        <begin position="69"/>
        <end position="539"/>
    </location>
</feature>
<dbReference type="InterPro" id="IPR032466">
    <property type="entry name" value="Metal_Hydrolase"/>
</dbReference>
<evidence type="ECO:0000313" key="2">
    <source>
        <dbReference type="EMBL" id="RYM33386.1"/>
    </source>
</evidence>
<dbReference type="SUPFAM" id="SSF51338">
    <property type="entry name" value="Composite domain of metallo-dependent hydrolases"/>
    <property type="match status" value="1"/>
</dbReference>
<keyword evidence="3" id="KW-1185">Reference proteome</keyword>
<dbReference type="AlphaFoldDB" id="A0A4V1WFJ2"/>